<dbReference type="Proteomes" id="UP000095229">
    <property type="component" value="Unassembled WGS sequence"/>
</dbReference>
<comment type="caution">
    <text evidence="1">The sequence shown here is derived from an EMBL/GenBank/DDBJ whole genome shotgun (WGS) entry which is preliminary data.</text>
</comment>
<reference evidence="1 2" key="1">
    <citation type="submission" date="2016-02" db="EMBL/GenBank/DDBJ databases">
        <title>Secondary metabolites in Legionella.</title>
        <authorList>
            <person name="Tobias N.J."/>
            <person name="Bode H.B."/>
        </authorList>
    </citation>
    <scope>NUCLEOTIDE SEQUENCE [LARGE SCALE GENOMIC DNA]</scope>
    <source>
        <strain evidence="1 2">DSM 19216</strain>
    </source>
</reference>
<proteinExistence type="predicted"/>
<dbReference type="RefSeq" id="WP_069683453.1">
    <property type="nucleotide sequence ID" value="NZ_LSOG01000036.1"/>
</dbReference>
<evidence type="ECO:0000313" key="2">
    <source>
        <dbReference type="Proteomes" id="UP000095229"/>
    </source>
</evidence>
<gene>
    <name evidence="1" type="ORF">lpari_01138</name>
</gene>
<protein>
    <submittedName>
        <fullName evidence="1">Uncharacterized protein</fullName>
    </submittedName>
</protein>
<dbReference type="AlphaFoldDB" id="A0A1E5JU00"/>
<organism evidence="1 2">
    <name type="scientific">Legionella parisiensis</name>
    <dbReference type="NCBI Taxonomy" id="45071"/>
    <lineage>
        <taxon>Bacteria</taxon>
        <taxon>Pseudomonadati</taxon>
        <taxon>Pseudomonadota</taxon>
        <taxon>Gammaproteobacteria</taxon>
        <taxon>Legionellales</taxon>
        <taxon>Legionellaceae</taxon>
        <taxon>Legionella</taxon>
    </lineage>
</organism>
<sequence length="63" mass="7535">MSKKSQSLQEHPEIRSTFSVKGELSTYHRLHTELNEIRDAIEKHCHKFIGTKNEKKEMCLWQH</sequence>
<dbReference type="EMBL" id="LSOG01000036">
    <property type="protein sequence ID" value="OEH47950.1"/>
    <property type="molecule type" value="Genomic_DNA"/>
</dbReference>
<name>A0A1E5JU00_9GAMM</name>
<accession>A0A1E5JU00</accession>
<evidence type="ECO:0000313" key="1">
    <source>
        <dbReference type="EMBL" id="OEH47950.1"/>
    </source>
</evidence>
<keyword evidence="2" id="KW-1185">Reference proteome</keyword>